<dbReference type="NCBIfam" id="TIGR01845">
    <property type="entry name" value="outer_NodT"/>
    <property type="match status" value="1"/>
</dbReference>
<name>A0A9D7I9C9_9RHOO</name>
<evidence type="ECO:0000256" key="2">
    <source>
        <dbReference type="RuleBase" id="RU362097"/>
    </source>
</evidence>
<evidence type="ECO:0000313" key="5">
    <source>
        <dbReference type="Proteomes" id="UP000886602"/>
    </source>
</evidence>
<comment type="similarity">
    <text evidence="1 2">Belongs to the outer membrane factor (OMF) (TC 1.B.17) family.</text>
</comment>
<comment type="caution">
    <text evidence="4">The sequence shown here is derived from an EMBL/GenBank/DDBJ whole genome shotgun (WGS) entry which is preliminary data.</text>
</comment>
<organism evidence="4 5">
    <name type="scientific">Candidatus Propionivibrio dominans</name>
    <dbReference type="NCBI Taxonomy" id="2954373"/>
    <lineage>
        <taxon>Bacteria</taxon>
        <taxon>Pseudomonadati</taxon>
        <taxon>Pseudomonadota</taxon>
        <taxon>Betaproteobacteria</taxon>
        <taxon>Rhodocyclales</taxon>
        <taxon>Rhodocyclaceae</taxon>
        <taxon>Propionivibrio</taxon>
    </lineage>
</organism>
<dbReference type="PANTHER" id="PTHR30203:SF32">
    <property type="entry name" value="CATION EFFLUX SYSTEM PROTEIN CUSC"/>
    <property type="match status" value="1"/>
</dbReference>
<dbReference type="InterPro" id="IPR003423">
    <property type="entry name" value="OMP_efflux"/>
</dbReference>
<dbReference type="SUPFAM" id="SSF56954">
    <property type="entry name" value="Outer membrane efflux proteins (OEP)"/>
    <property type="match status" value="1"/>
</dbReference>
<keyword evidence="2" id="KW-0472">Membrane</keyword>
<feature type="region of interest" description="Disordered" evidence="3">
    <location>
        <begin position="477"/>
        <end position="498"/>
    </location>
</feature>
<dbReference type="PANTHER" id="PTHR30203">
    <property type="entry name" value="OUTER MEMBRANE CATION EFFLUX PROTEIN"/>
    <property type="match status" value="1"/>
</dbReference>
<keyword evidence="2" id="KW-0732">Signal</keyword>
<dbReference type="Gene3D" id="2.20.200.10">
    <property type="entry name" value="Outer membrane efflux proteins (OEP)"/>
    <property type="match status" value="1"/>
</dbReference>
<dbReference type="EMBL" id="JADJNC010000022">
    <property type="protein sequence ID" value="MBK7424023.1"/>
    <property type="molecule type" value="Genomic_DNA"/>
</dbReference>
<keyword evidence="2" id="KW-0812">Transmembrane</keyword>
<evidence type="ECO:0000256" key="1">
    <source>
        <dbReference type="ARBA" id="ARBA00007613"/>
    </source>
</evidence>
<keyword evidence="2" id="KW-0564">Palmitate</keyword>
<feature type="chain" id="PRO_5039747533" evidence="2">
    <location>
        <begin position="27"/>
        <end position="498"/>
    </location>
</feature>
<proteinExistence type="inferred from homology"/>
<dbReference type="Gene3D" id="1.20.1600.10">
    <property type="entry name" value="Outer membrane efflux proteins (OEP)"/>
    <property type="match status" value="1"/>
</dbReference>
<keyword evidence="2" id="KW-1134">Transmembrane beta strand</keyword>
<keyword evidence="2" id="KW-0449">Lipoprotein</keyword>
<protein>
    <submittedName>
        <fullName evidence="4">Efflux transporter outer membrane subunit</fullName>
    </submittedName>
</protein>
<feature type="compositionally biased region" description="Polar residues" evidence="3">
    <location>
        <begin position="484"/>
        <end position="498"/>
    </location>
</feature>
<sequence length="498" mass="54048">MMNVFHISLRTRLAALCVFMVFSGCAAVGPNYIAPKFSETDVPARWTSSTDKADSAAVTNPDKTLPLQWWTELSDTTLNHMVTEAFNTSPTLEVAMAKLSQSRSLHSQANASAVPSADAGATSRQASADGLKTSYKQSWLSMNSSWEVDLFGTVRRAKQGASAREEAQLATLADARVSLSADVTDAYLSFRACQSHLVLSEQDVASRESTEKLTAASVDVGFTAPYQGIRSTASVAEARTQRAETAAQCKRLENLLTRLTGIARPTLMNVLAEMPTGLDRLPAPKHFSIDIPSQALMQRPDIRAAERKLAAASADIGLAEAERYPRLTLNGSLGYSATGTNGSGSLSFGTWSFGPSLSLPIFDAGRRAAEVEIAKSRYDESLANFKLKTRIAIQEIEDALTRYATAHERAENARVAANQYQRFFDAVEERYREGANNLLELEDARRAMLSAQQTLLGVQQERLQAWVALNRATGGAAQYEAESTRPQNDSLAETSSTN</sequence>
<dbReference type="Proteomes" id="UP000886602">
    <property type="component" value="Unassembled WGS sequence"/>
</dbReference>
<dbReference type="InterPro" id="IPR010131">
    <property type="entry name" value="MdtP/NodT-like"/>
</dbReference>
<feature type="signal peptide" evidence="2">
    <location>
        <begin position="1"/>
        <end position="26"/>
    </location>
</feature>
<dbReference type="GO" id="GO:0005886">
    <property type="term" value="C:plasma membrane"/>
    <property type="evidence" value="ECO:0007669"/>
    <property type="project" value="UniProtKB-SubCell"/>
</dbReference>
<evidence type="ECO:0000313" key="4">
    <source>
        <dbReference type="EMBL" id="MBK7424023.1"/>
    </source>
</evidence>
<dbReference type="Pfam" id="PF02321">
    <property type="entry name" value="OEP"/>
    <property type="match status" value="2"/>
</dbReference>
<gene>
    <name evidence="4" type="ORF">IPJ48_13535</name>
</gene>
<accession>A0A9D7I9C9</accession>
<evidence type="ECO:0000256" key="3">
    <source>
        <dbReference type="SAM" id="MobiDB-lite"/>
    </source>
</evidence>
<reference evidence="4" key="1">
    <citation type="submission" date="2020-10" db="EMBL/GenBank/DDBJ databases">
        <title>Connecting structure to function with the recovery of over 1000 high-quality activated sludge metagenome-assembled genomes encoding full-length rRNA genes using long-read sequencing.</title>
        <authorList>
            <person name="Singleton C.M."/>
            <person name="Petriglieri F."/>
            <person name="Kristensen J.M."/>
            <person name="Kirkegaard R.H."/>
            <person name="Michaelsen T.Y."/>
            <person name="Andersen M.H."/>
            <person name="Karst S.M."/>
            <person name="Dueholm M.S."/>
            <person name="Nielsen P.H."/>
            <person name="Albertsen M."/>
        </authorList>
    </citation>
    <scope>NUCLEOTIDE SEQUENCE</scope>
    <source>
        <strain evidence="4">EsbW_18-Q3-R4-48_MAXAC.044</strain>
    </source>
</reference>
<dbReference type="GO" id="GO:0015562">
    <property type="term" value="F:efflux transmembrane transporter activity"/>
    <property type="evidence" value="ECO:0007669"/>
    <property type="project" value="InterPro"/>
</dbReference>
<comment type="subcellular location">
    <subcellularLocation>
        <location evidence="2">Cell membrane</location>
        <topology evidence="2">Lipid-anchor</topology>
    </subcellularLocation>
</comment>
<dbReference type="AlphaFoldDB" id="A0A9D7I9C9"/>